<dbReference type="PANTHER" id="PTHR43669:SF11">
    <property type="entry name" value="SHORT-CHAIN DEHYDROGENASE_OXIDOREDUCTASE"/>
    <property type="match status" value="1"/>
</dbReference>
<keyword evidence="2" id="KW-0560">Oxidoreductase</keyword>
<evidence type="ECO:0000313" key="3">
    <source>
        <dbReference type="EMBL" id="KAF2020943.1"/>
    </source>
</evidence>
<evidence type="ECO:0000313" key="4">
    <source>
        <dbReference type="Proteomes" id="UP000799778"/>
    </source>
</evidence>
<dbReference type="Proteomes" id="UP000799778">
    <property type="component" value="Unassembled WGS sequence"/>
</dbReference>
<dbReference type="InterPro" id="IPR002347">
    <property type="entry name" value="SDR_fam"/>
</dbReference>
<evidence type="ECO:0000256" key="2">
    <source>
        <dbReference type="ARBA" id="ARBA00023002"/>
    </source>
</evidence>
<dbReference type="GeneID" id="54283898"/>
<dbReference type="RefSeq" id="XP_033389282.1">
    <property type="nucleotide sequence ID" value="XM_033526501.1"/>
</dbReference>
<dbReference type="Pfam" id="PF00106">
    <property type="entry name" value="adh_short"/>
    <property type="match status" value="1"/>
</dbReference>
<accession>A0A6A5Y6U3</accession>
<name>A0A6A5Y6U3_9PLEO</name>
<dbReference type="Gene3D" id="3.40.50.720">
    <property type="entry name" value="NAD(P)-binding Rossmann-like Domain"/>
    <property type="match status" value="1"/>
</dbReference>
<sequence>MPLKYNKVLVIGATSGIGLAYAERVISDGKKAIVVGRRQDRLEAFVAEHGEDKAEAITFDITKLDQIQKFADDIAARHPDLDSIILNSGIQRGFDFTKPETIDPSVLALEMNTNYISLVYLTHAFLPHLQRQNNETSLIYTSSGLALVPMVVKRLNYSASKAALHHFILALREQLKDGPGNIKVIEIFPPAVQTELHDEKHQPDIKDGRSMGMPLKEFTDESWSRLVKGEEQIAVGFVETAFDAFEKTRQGMFHQMLARIKENEQKGPKSGS</sequence>
<dbReference type="EMBL" id="ML978066">
    <property type="protein sequence ID" value="KAF2020943.1"/>
    <property type="molecule type" value="Genomic_DNA"/>
</dbReference>
<dbReference type="PANTHER" id="PTHR43669">
    <property type="entry name" value="5-KETO-D-GLUCONATE 5-REDUCTASE"/>
    <property type="match status" value="1"/>
</dbReference>
<organism evidence="3 4">
    <name type="scientific">Aaosphaeria arxii CBS 175.79</name>
    <dbReference type="NCBI Taxonomy" id="1450172"/>
    <lineage>
        <taxon>Eukaryota</taxon>
        <taxon>Fungi</taxon>
        <taxon>Dikarya</taxon>
        <taxon>Ascomycota</taxon>
        <taxon>Pezizomycotina</taxon>
        <taxon>Dothideomycetes</taxon>
        <taxon>Pleosporomycetidae</taxon>
        <taxon>Pleosporales</taxon>
        <taxon>Pleosporales incertae sedis</taxon>
        <taxon>Aaosphaeria</taxon>
    </lineage>
</organism>
<dbReference type="OrthoDB" id="37659at2759"/>
<dbReference type="SUPFAM" id="SSF51735">
    <property type="entry name" value="NAD(P)-binding Rossmann-fold domains"/>
    <property type="match status" value="1"/>
</dbReference>
<dbReference type="AlphaFoldDB" id="A0A6A5Y6U3"/>
<dbReference type="PRINTS" id="PR00081">
    <property type="entry name" value="GDHRDH"/>
</dbReference>
<dbReference type="GO" id="GO:0016491">
    <property type="term" value="F:oxidoreductase activity"/>
    <property type="evidence" value="ECO:0007669"/>
    <property type="project" value="UniProtKB-KW"/>
</dbReference>
<gene>
    <name evidence="3" type="ORF">BU24DRAFT_416605</name>
</gene>
<reference evidence="3" key="1">
    <citation type="journal article" date="2020" name="Stud. Mycol.">
        <title>101 Dothideomycetes genomes: a test case for predicting lifestyles and emergence of pathogens.</title>
        <authorList>
            <person name="Haridas S."/>
            <person name="Albert R."/>
            <person name="Binder M."/>
            <person name="Bloem J."/>
            <person name="Labutti K."/>
            <person name="Salamov A."/>
            <person name="Andreopoulos B."/>
            <person name="Baker S."/>
            <person name="Barry K."/>
            <person name="Bills G."/>
            <person name="Bluhm B."/>
            <person name="Cannon C."/>
            <person name="Castanera R."/>
            <person name="Culley D."/>
            <person name="Daum C."/>
            <person name="Ezra D."/>
            <person name="Gonzalez J."/>
            <person name="Henrissat B."/>
            <person name="Kuo A."/>
            <person name="Liang C."/>
            <person name="Lipzen A."/>
            <person name="Lutzoni F."/>
            <person name="Magnuson J."/>
            <person name="Mondo S."/>
            <person name="Nolan M."/>
            <person name="Ohm R."/>
            <person name="Pangilinan J."/>
            <person name="Park H.-J."/>
            <person name="Ramirez L."/>
            <person name="Alfaro M."/>
            <person name="Sun H."/>
            <person name="Tritt A."/>
            <person name="Yoshinaga Y."/>
            <person name="Zwiers L.-H."/>
            <person name="Turgeon B."/>
            <person name="Goodwin S."/>
            <person name="Spatafora J."/>
            <person name="Crous P."/>
            <person name="Grigoriev I."/>
        </authorList>
    </citation>
    <scope>NUCLEOTIDE SEQUENCE</scope>
    <source>
        <strain evidence="3">CBS 175.79</strain>
    </source>
</reference>
<evidence type="ECO:0000256" key="1">
    <source>
        <dbReference type="ARBA" id="ARBA00006484"/>
    </source>
</evidence>
<proteinExistence type="inferred from homology"/>
<protein>
    <submittedName>
        <fullName evidence="3">Short-chain dehydrogenase/ reductase-like protein</fullName>
    </submittedName>
</protein>
<dbReference type="InterPro" id="IPR036291">
    <property type="entry name" value="NAD(P)-bd_dom_sf"/>
</dbReference>
<comment type="similarity">
    <text evidence="1">Belongs to the short-chain dehydrogenases/reductases (SDR) family.</text>
</comment>
<keyword evidence="4" id="KW-1185">Reference proteome</keyword>